<feature type="region of interest" description="Disordered" evidence="1">
    <location>
        <begin position="669"/>
        <end position="743"/>
    </location>
</feature>
<feature type="compositionally biased region" description="Basic and acidic residues" evidence="1">
    <location>
        <begin position="114"/>
        <end position="126"/>
    </location>
</feature>
<comment type="caution">
    <text evidence="2">The sequence shown here is derived from an EMBL/GenBank/DDBJ whole genome shotgun (WGS) entry which is preliminary data.</text>
</comment>
<proteinExistence type="predicted"/>
<feature type="region of interest" description="Disordered" evidence="1">
    <location>
        <begin position="55"/>
        <end position="146"/>
    </location>
</feature>
<name>A0A699IBJ6_TANCI</name>
<evidence type="ECO:0000313" key="2">
    <source>
        <dbReference type="EMBL" id="GEZ44518.1"/>
    </source>
</evidence>
<gene>
    <name evidence="2" type="ORF">Tci_516491</name>
</gene>
<protein>
    <submittedName>
        <fullName evidence="2">Uncharacterized protein</fullName>
    </submittedName>
</protein>
<feature type="compositionally biased region" description="Polar residues" evidence="1">
    <location>
        <begin position="723"/>
        <end position="743"/>
    </location>
</feature>
<feature type="compositionally biased region" description="Acidic residues" evidence="1">
    <location>
        <begin position="58"/>
        <end position="105"/>
    </location>
</feature>
<feature type="compositionally biased region" description="Acidic residues" evidence="1">
    <location>
        <begin position="341"/>
        <end position="378"/>
    </location>
</feature>
<feature type="region of interest" description="Disordered" evidence="1">
    <location>
        <begin position="340"/>
        <end position="417"/>
    </location>
</feature>
<dbReference type="AlphaFoldDB" id="A0A699IBJ6"/>
<reference evidence="2" key="1">
    <citation type="journal article" date="2019" name="Sci. Rep.">
        <title>Draft genome of Tanacetum cinerariifolium, the natural source of mosquito coil.</title>
        <authorList>
            <person name="Yamashiro T."/>
            <person name="Shiraishi A."/>
            <person name="Satake H."/>
            <person name="Nakayama K."/>
        </authorList>
    </citation>
    <scope>NUCLEOTIDE SEQUENCE</scope>
</reference>
<sequence>MLPIELANADIRNLTLIRSTMQLQQELNHLRLKLVSKRLRVVLTPQSLLLQLLLQAPPDDDDEERNDELDDDDAQDDDDQEDKGDDNEDQEEGNYDEQASDEEGEEFIHPSLSTHDEKETRNKETFDPIPKTPKNTNDEGNGEENLGMNATATVHHHSIRFKMDKKKHIVNLEYFREMLHICPRIPCQTFDEPPFEDEILAFFQSIGHSGEIRRLTDVEHKDTKKSNEMYYPRFTKVIIHHFMFKDPSIPRRNKVNWYYVIDYQMFMTIKLVSRHQNTQQFGAMLPIELANADIRNLTLIRSTMQLQQELNHLRLKLVSKRLRVVLTPQSLLLQLLLQAPPDDDDDAQDDDDQEDKGDDNEDQEEGNYDEQASDEEGEEFIHPSLSTHDEKETRNKETFDPIPKTPKNTNDEGNGRGVQMADVHTTQEFEDSHVTLTPVNPDGRQQSSSVSSQFVTSSNLSGPLSVSAPTLTLSTIATVTIVQQAPTPPTTAPSTLLQDLPNFGSLFRFDHRLKTLEANFFKFMQTNQFAGASDRLCDEAQAKYEEFLKTIDENMKKIIKEQVKEQVKVQVFKILPKIKQTVNEQLEAEVLTQSSNSSKTSYALAADLSEMELKKILIEKIEGNKSIHRSNEQRNLYKALVEAYESDKIILDTYGDTIILKRRRYDDVDEEPSAGSDWGSKRRREGNEPDESATADEPMRTTHEMKEPLHPKFETGADDQPIAESSQHPEWFSQQKKPSTLNRDWNKTLSATHRSIQTWISKLAKQTDSCSSFNELMDTPQYPHNLLKPLPLIPKSQGRRVIPFNHFINNDLEYLREGTSSHKYTTSVTKTNATDYGHIKWIEDLVPRTIWIQEPIMVRRDDDKLYKFKEGDFKRLRIQDIKDMLLLLVQGKLTNLTVEERIAFNVSLRIFTRRIIIQRNVEDLQLSIESYQKKLNLTRSDTYHSDLKRKEDYIAYSNPRGFIHQNKDKQNRLMRIDELHKFSDGTLTDVRTTLDDCLKGIRMKYLPQTIWRKSDKEKTTTMIQAIDTQLKIRRIMRSLERFVGGRQYEGDFKMLQRTI</sequence>
<feature type="compositionally biased region" description="Basic and acidic residues" evidence="1">
    <location>
        <begin position="697"/>
        <end position="715"/>
    </location>
</feature>
<accession>A0A699IBJ6</accession>
<evidence type="ECO:0000256" key="1">
    <source>
        <dbReference type="SAM" id="MobiDB-lite"/>
    </source>
</evidence>
<organism evidence="2">
    <name type="scientific">Tanacetum cinerariifolium</name>
    <name type="common">Dalmatian daisy</name>
    <name type="synonym">Chrysanthemum cinerariifolium</name>
    <dbReference type="NCBI Taxonomy" id="118510"/>
    <lineage>
        <taxon>Eukaryota</taxon>
        <taxon>Viridiplantae</taxon>
        <taxon>Streptophyta</taxon>
        <taxon>Embryophyta</taxon>
        <taxon>Tracheophyta</taxon>
        <taxon>Spermatophyta</taxon>
        <taxon>Magnoliopsida</taxon>
        <taxon>eudicotyledons</taxon>
        <taxon>Gunneridae</taxon>
        <taxon>Pentapetalae</taxon>
        <taxon>asterids</taxon>
        <taxon>campanulids</taxon>
        <taxon>Asterales</taxon>
        <taxon>Asteraceae</taxon>
        <taxon>Asteroideae</taxon>
        <taxon>Anthemideae</taxon>
        <taxon>Anthemidinae</taxon>
        <taxon>Tanacetum</taxon>
    </lineage>
</organism>
<feature type="compositionally biased region" description="Basic and acidic residues" evidence="1">
    <location>
        <begin position="387"/>
        <end position="399"/>
    </location>
</feature>
<feature type="region of interest" description="Disordered" evidence="1">
    <location>
        <begin position="434"/>
        <end position="454"/>
    </location>
</feature>
<dbReference type="EMBL" id="BKCJ010279777">
    <property type="protein sequence ID" value="GEZ44518.1"/>
    <property type="molecule type" value="Genomic_DNA"/>
</dbReference>
<feature type="compositionally biased region" description="Low complexity" evidence="1">
    <location>
        <begin position="445"/>
        <end position="454"/>
    </location>
</feature>